<dbReference type="InterPro" id="IPR029057">
    <property type="entry name" value="PRTase-like"/>
</dbReference>
<accession>A0A1F6C1Y1</accession>
<evidence type="ECO:0000313" key="3">
    <source>
        <dbReference type="Proteomes" id="UP000178249"/>
    </source>
</evidence>
<dbReference type="SUPFAM" id="SSF53271">
    <property type="entry name" value="PRTase-like"/>
    <property type="match status" value="1"/>
</dbReference>
<comment type="caution">
    <text evidence="2">The sequence shown here is derived from an EMBL/GenBank/DDBJ whole genome shotgun (WGS) entry which is preliminary data.</text>
</comment>
<dbReference type="Gene3D" id="3.40.50.2020">
    <property type="match status" value="1"/>
</dbReference>
<protein>
    <recommendedName>
        <fullName evidence="1">Phosphoribosyltransferase domain-containing protein</fullName>
    </recommendedName>
</protein>
<sequence length="206" mass="22737">MFLNRYDAGKQLAEKLRVYAGVQSVVVALPRGGVVVGYEIARSLGCPLDIVVTRKVGYPGNPEYAILAVDSEGSVLTNITETERVDRAWLERETEKQREEAVRRIKVFRGNRLPVSLSGKTVILVDDGVATGLTIRLAIRTVKKEKPARIVVAVPVCPPDVAALLKKEADEFLVLEDPREFSGSVGAHYKAFEQVEDDEVIRLLHS</sequence>
<organism evidence="2 3">
    <name type="scientific">Candidatus Kaiserbacteria bacterium RIFCSPHIGHO2_01_FULL_48_10</name>
    <dbReference type="NCBI Taxonomy" id="1798476"/>
    <lineage>
        <taxon>Bacteria</taxon>
        <taxon>Candidatus Kaiseribacteriota</taxon>
    </lineage>
</organism>
<dbReference type="EMBL" id="MFKP01000047">
    <property type="protein sequence ID" value="OGG43204.1"/>
    <property type="molecule type" value="Genomic_DNA"/>
</dbReference>
<dbReference type="Pfam" id="PF00156">
    <property type="entry name" value="Pribosyltran"/>
    <property type="match status" value="1"/>
</dbReference>
<dbReference type="CDD" id="cd06223">
    <property type="entry name" value="PRTases_typeI"/>
    <property type="match status" value="1"/>
</dbReference>
<dbReference type="Proteomes" id="UP000178249">
    <property type="component" value="Unassembled WGS sequence"/>
</dbReference>
<dbReference type="InterPro" id="IPR000836">
    <property type="entry name" value="PRTase_dom"/>
</dbReference>
<evidence type="ECO:0000259" key="1">
    <source>
        <dbReference type="Pfam" id="PF00156"/>
    </source>
</evidence>
<proteinExistence type="predicted"/>
<gene>
    <name evidence="2" type="ORF">A2841_03490</name>
</gene>
<evidence type="ECO:0000313" key="2">
    <source>
        <dbReference type="EMBL" id="OGG43204.1"/>
    </source>
</evidence>
<dbReference type="Gene3D" id="3.30.1310.20">
    <property type="entry name" value="PRTase-like"/>
    <property type="match status" value="1"/>
</dbReference>
<feature type="domain" description="Phosphoribosyltransferase" evidence="1">
    <location>
        <begin position="7"/>
        <end position="160"/>
    </location>
</feature>
<name>A0A1F6C1Y1_9BACT</name>
<dbReference type="AlphaFoldDB" id="A0A1F6C1Y1"/>
<reference evidence="2 3" key="1">
    <citation type="journal article" date="2016" name="Nat. Commun.">
        <title>Thousands of microbial genomes shed light on interconnected biogeochemical processes in an aquifer system.</title>
        <authorList>
            <person name="Anantharaman K."/>
            <person name="Brown C.T."/>
            <person name="Hug L.A."/>
            <person name="Sharon I."/>
            <person name="Castelle C.J."/>
            <person name="Probst A.J."/>
            <person name="Thomas B.C."/>
            <person name="Singh A."/>
            <person name="Wilkins M.J."/>
            <person name="Karaoz U."/>
            <person name="Brodie E.L."/>
            <person name="Williams K.H."/>
            <person name="Hubbard S.S."/>
            <person name="Banfield J.F."/>
        </authorList>
    </citation>
    <scope>NUCLEOTIDE SEQUENCE [LARGE SCALE GENOMIC DNA]</scope>
</reference>